<name>A0A833HLZ6_9FIRM</name>
<dbReference type="NCBIfam" id="TIGR00040">
    <property type="entry name" value="yfcE"/>
    <property type="match status" value="1"/>
</dbReference>
<sequence length="154" mass="17180">MEDIFIGVISDTHGLLRPEVLEKLQGCSLILHAGDVGKGEIIQELMEIAPVIAVRGNIDKDDWAKELHYTEVIEVKDTYIYLLHDLNQLDIDPKAGSFDVVISGHTHSPKEEFINGVLYLNPGSIGPKRFKLPISMVKLKISNIGINTEFFTLI</sequence>
<dbReference type="InterPro" id="IPR024654">
    <property type="entry name" value="Calcineurin-like_PHP_lpxH"/>
</dbReference>
<dbReference type="Gene3D" id="3.60.21.10">
    <property type="match status" value="1"/>
</dbReference>
<evidence type="ECO:0000313" key="7">
    <source>
        <dbReference type="Proteomes" id="UP000465601"/>
    </source>
</evidence>
<accession>A0A833HLZ6</accession>
<evidence type="ECO:0000256" key="2">
    <source>
        <dbReference type="ARBA" id="ARBA00022723"/>
    </source>
</evidence>
<dbReference type="PANTHER" id="PTHR11124">
    <property type="entry name" value="VACUOLAR SORTING PROTEIN VPS29"/>
    <property type="match status" value="1"/>
</dbReference>
<proteinExistence type="inferred from homology"/>
<protein>
    <recommendedName>
        <fullName evidence="4">Phosphoesterase</fullName>
        <ecNumber evidence="4">3.1.4.-</ecNumber>
    </recommendedName>
</protein>
<comment type="caution">
    <text evidence="6">The sequence shown here is derived from an EMBL/GenBank/DDBJ whole genome shotgun (WGS) entry which is preliminary data.</text>
</comment>
<organism evidence="6 7">
    <name type="scientific">Alkaliphilus serpentinus</name>
    <dbReference type="NCBI Taxonomy" id="1482731"/>
    <lineage>
        <taxon>Bacteria</taxon>
        <taxon>Bacillati</taxon>
        <taxon>Bacillota</taxon>
        <taxon>Clostridia</taxon>
        <taxon>Peptostreptococcales</taxon>
        <taxon>Natronincolaceae</taxon>
        <taxon>Alkaliphilus</taxon>
    </lineage>
</organism>
<dbReference type="InterPro" id="IPR029052">
    <property type="entry name" value="Metallo-depent_PP-like"/>
</dbReference>
<evidence type="ECO:0000313" key="6">
    <source>
        <dbReference type="EMBL" id="KAB3526744.1"/>
    </source>
</evidence>
<dbReference type="Proteomes" id="UP000465601">
    <property type="component" value="Unassembled WGS sequence"/>
</dbReference>
<dbReference type="GO" id="GO:0046872">
    <property type="term" value="F:metal ion binding"/>
    <property type="evidence" value="ECO:0007669"/>
    <property type="project" value="UniProtKB-KW"/>
</dbReference>
<keyword evidence="3" id="KW-0378">Hydrolase</keyword>
<dbReference type="EMBL" id="WBZB01000048">
    <property type="protein sequence ID" value="KAB3526744.1"/>
    <property type="molecule type" value="Genomic_DNA"/>
</dbReference>
<feature type="domain" description="Calcineurin-like phosphoesterase" evidence="5">
    <location>
        <begin position="6"/>
        <end position="142"/>
    </location>
</feature>
<dbReference type="GO" id="GO:0016787">
    <property type="term" value="F:hydrolase activity"/>
    <property type="evidence" value="ECO:0007669"/>
    <property type="project" value="UniProtKB-UniRule"/>
</dbReference>
<evidence type="ECO:0000256" key="4">
    <source>
        <dbReference type="RuleBase" id="RU362039"/>
    </source>
</evidence>
<evidence type="ECO:0000256" key="3">
    <source>
        <dbReference type="ARBA" id="ARBA00022801"/>
    </source>
</evidence>
<dbReference type="InterPro" id="IPR000979">
    <property type="entry name" value="Phosphodiesterase_MJ0936/Vps29"/>
</dbReference>
<dbReference type="OrthoDB" id="9800565at2"/>
<gene>
    <name evidence="6" type="ORF">F8153_13320</name>
</gene>
<dbReference type="RefSeq" id="WP_151866843.1">
    <property type="nucleotide sequence ID" value="NZ_WBZB01000048.1"/>
</dbReference>
<comment type="similarity">
    <text evidence="1 4">Belongs to the metallophosphoesterase superfamily. YfcE family.</text>
</comment>
<keyword evidence="7" id="KW-1185">Reference proteome</keyword>
<dbReference type="InterPro" id="IPR020935">
    <property type="entry name" value="PdiEstase_YfcE_CS"/>
</dbReference>
<reference evidence="6 7" key="1">
    <citation type="submission" date="2019-10" db="EMBL/GenBank/DDBJ databases">
        <title>Alkaliphilus serpentinus sp. nov. and Alkaliphilus pronyensis sp. nov., two novel anaerobic alkaliphilic species isolated from the serpentinized-hosted hydrothermal field of the Prony Bay (New Caledonia).</title>
        <authorList>
            <person name="Postec A."/>
        </authorList>
    </citation>
    <scope>NUCLEOTIDE SEQUENCE [LARGE SCALE GENOMIC DNA]</scope>
    <source>
        <strain evidence="6 7">LacT</strain>
    </source>
</reference>
<dbReference type="SUPFAM" id="SSF56300">
    <property type="entry name" value="Metallo-dependent phosphatases"/>
    <property type="match status" value="1"/>
</dbReference>
<dbReference type="EC" id="3.1.4.-" evidence="4"/>
<evidence type="ECO:0000259" key="5">
    <source>
        <dbReference type="Pfam" id="PF12850"/>
    </source>
</evidence>
<keyword evidence="2 4" id="KW-0479">Metal-binding</keyword>
<dbReference type="Pfam" id="PF12850">
    <property type="entry name" value="Metallophos_2"/>
    <property type="match status" value="1"/>
</dbReference>
<evidence type="ECO:0000256" key="1">
    <source>
        <dbReference type="ARBA" id="ARBA00008950"/>
    </source>
</evidence>
<dbReference type="PROSITE" id="PS01269">
    <property type="entry name" value="UPF0025"/>
    <property type="match status" value="1"/>
</dbReference>
<comment type="cofactor">
    <cofactor evidence="4">
        <name>a divalent metal cation</name>
        <dbReference type="ChEBI" id="CHEBI:60240"/>
    </cofactor>
</comment>
<dbReference type="AlphaFoldDB" id="A0A833HLZ6"/>